<evidence type="ECO:0000313" key="2">
    <source>
        <dbReference type="EMBL" id="CBS88781.1"/>
    </source>
</evidence>
<evidence type="ECO:0000256" key="1">
    <source>
        <dbReference type="SAM" id="MobiDB-lite"/>
    </source>
</evidence>
<gene>
    <name evidence="2" type="ordered locus">AZOLI_p10531</name>
</gene>
<protein>
    <submittedName>
        <fullName evidence="2">Uncharacterized protein</fullName>
    </submittedName>
</protein>
<organism evidence="2 3">
    <name type="scientific">Azospirillum lipoferum (strain 4B)</name>
    <dbReference type="NCBI Taxonomy" id="862719"/>
    <lineage>
        <taxon>Bacteria</taxon>
        <taxon>Pseudomonadati</taxon>
        <taxon>Pseudomonadota</taxon>
        <taxon>Alphaproteobacteria</taxon>
        <taxon>Rhodospirillales</taxon>
        <taxon>Azospirillaceae</taxon>
        <taxon>Azospirillum</taxon>
    </lineage>
</organism>
<sequence length="604" mass="65989">MLVYGDRDTSEDPRRTIARLEQGLTRVARLGRGAERHGALVTLFIEAAELAQGLADWEFHSNGEDDCTPLQQAAMTIVMDLAHRVARSWRPVERQETAVPLDPHPLESLAAFPLPVMIRMRRAEGYAFYSLYPEAYLEAATKLPPSFSAGPVVIGLRSIGTGLAALASVALKSCPPITLRPVGHPFRRELRISNRLRARMMADPSTGYVIVDEGPGLSGSSFGAVADWLEAQGVAADRIAFLPGHGGELGPQASEQHRRRWAAAARPVVDFDSLFRSGDGPFPPLERWFEDLLGPPIEPLEDLSGGAWRRMHNSTGSLPANPRQERRKFLLRTGSGPWLLKFAGLGRAGADLLERARTLHAAGFTPEPAGLRHGFLAERWLEDARPLTDVAPGAVDRLADYLTFRARHLPALPGSGAPLPDLLTMARTNVAEALGSDAAMVLDRWTPDRLAGLETAIRRVVTDNRLHRWEWLRLPDGRLMKADALDHAAAHDLIGCQDVAWDVAGGIVEFDLSDAQARTLCRAVDAAVGLDRRLLEFLLPCYIAFQIGYWTFAMGSDPSAAAERRRYEDKWRRRGGKVAVQSSAPFGVAPASKGSRPANGLSKA</sequence>
<geneLocation type="plasmid" evidence="2 3">
    <name>AZO_p1</name>
</geneLocation>
<dbReference type="KEGG" id="ali:AZOLI_p10531"/>
<dbReference type="Proteomes" id="UP000005667">
    <property type="component" value="Plasmid AZO_p1"/>
</dbReference>
<accession>G7ZBM4</accession>
<reference evidence="3" key="1">
    <citation type="journal article" date="2011" name="PLoS Genet.">
        <title>Azospirillum genomes reveal transition of bacteria from aquatic to terrestrial environments.</title>
        <authorList>
            <person name="Wisniewski-Dye F."/>
            <person name="Borziak K."/>
            <person name="Khalsa-Moyers G."/>
            <person name="Alexandre G."/>
            <person name="Sukharnikov L.O."/>
            <person name="Wuichet K."/>
            <person name="Hurst G.B."/>
            <person name="McDonald W.H."/>
            <person name="Robertson J.S."/>
            <person name="Barbe V."/>
            <person name="Calteau A."/>
            <person name="Rouy Z."/>
            <person name="Mangenot S."/>
            <person name="Prigent-Combaret C."/>
            <person name="Normand P."/>
            <person name="Boyer M."/>
            <person name="Siguier P."/>
            <person name="Dessaux Y."/>
            <person name="Elmerich C."/>
            <person name="Condemine G."/>
            <person name="Krishnen G."/>
            <person name="Kennedy I."/>
            <person name="Paterson A.H."/>
            <person name="Gonzalez V."/>
            <person name="Mavingui P."/>
            <person name="Zhulin I.B."/>
        </authorList>
    </citation>
    <scope>NUCLEOTIDE SEQUENCE [LARGE SCALE GENOMIC DNA]</scope>
    <source>
        <strain evidence="3">4B</strain>
    </source>
</reference>
<dbReference type="EMBL" id="FQ311869">
    <property type="protein sequence ID" value="CBS88781.1"/>
    <property type="molecule type" value="Genomic_DNA"/>
</dbReference>
<evidence type="ECO:0000313" key="3">
    <source>
        <dbReference type="Proteomes" id="UP000005667"/>
    </source>
</evidence>
<feature type="region of interest" description="Disordered" evidence="1">
    <location>
        <begin position="572"/>
        <end position="604"/>
    </location>
</feature>
<dbReference type="OrthoDB" id="7592571at2"/>
<proteinExistence type="predicted"/>
<keyword evidence="2" id="KW-0614">Plasmid</keyword>
<dbReference type="AlphaFoldDB" id="G7ZBM4"/>
<dbReference type="HOGENOM" id="CLU_468418_0_0_5"/>
<dbReference type="RefSeq" id="WP_014188235.1">
    <property type="nucleotide sequence ID" value="NC_016585.1"/>
</dbReference>
<keyword evidence="3" id="KW-1185">Reference proteome</keyword>
<name>G7ZBM4_AZOL4</name>